<keyword evidence="4 7" id="KW-0808">Transferase</keyword>
<gene>
    <name evidence="7" type="ordered locus">Metin_0425</name>
</gene>
<proteinExistence type="predicted"/>
<dbReference type="InterPro" id="IPR000878">
    <property type="entry name" value="4pyrrol_Mease"/>
</dbReference>
<comment type="pathway">
    <text evidence="1">Cofactor biosynthesis; adenosylcobalamin biosynthesis.</text>
</comment>
<dbReference type="HOGENOM" id="CLU_047948_2_0_2"/>
<evidence type="ECO:0000256" key="5">
    <source>
        <dbReference type="ARBA" id="ARBA00022691"/>
    </source>
</evidence>
<sequence>MVKILYIVGIGSGEKFLTKEAEEILNKVDLIVCYSGYKKYVEKYNKPIFTTGMKKEIERVKKALEEAKDKDVALVSTGDPTIYGLASLAYELNKDNIKIEVIPGVTACSIASSLLGAVINHDFVVLSLSDHLTPLNLIIKRFKLALEGDFIICLYNPIGKKRKKPFLEVVELLKDKNLVIGIVKNAGRENEEKKIINSKELVKNLDFYLDYIDMNTILLIGNSKTKIIDGKMVTPRGYLEKYSI</sequence>
<feature type="domain" description="Tetrapyrrole methylase" evidence="6">
    <location>
        <begin position="5"/>
        <end position="195"/>
    </location>
</feature>
<dbReference type="Gene3D" id="3.40.1010.10">
    <property type="entry name" value="Cobalt-precorrin-4 Transmethylase, Domain 1"/>
    <property type="match status" value="1"/>
</dbReference>
<dbReference type="InterPro" id="IPR014776">
    <property type="entry name" value="4pyrrole_Mease_sub2"/>
</dbReference>
<dbReference type="STRING" id="573063.Metin_0425"/>
<dbReference type="NCBIfam" id="TIGR01466">
    <property type="entry name" value="cobJ_cbiH"/>
    <property type="match status" value="1"/>
</dbReference>
<dbReference type="Gene3D" id="3.30.950.10">
    <property type="entry name" value="Methyltransferase, Cobalt-precorrin-4 Transmethylase, Domain 2"/>
    <property type="match status" value="1"/>
</dbReference>
<keyword evidence="5" id="KW-0949">S-adenosyl-L-methionine</keyword>
<dbReference type="KEGG" id="mif:Metin_0425"/>
<dbReference type="InterPro" id="IPR006363">
    <property type="entry name" value="Cbl_synth_CobJ/CibH_dom"/>
</dbReference>
<keyword evidence="2" id="KW-0169">Cobalamin biosynthesis</keyword>
<evidence type="ECO:0000256" key="2">
    <source>
        <dbReference type="ARBA" id="ARBA00022573"/>
    </source>
</evidence>
<dbReference type="EC" id="2.1.1.131" evidence="7"/>
<evidence type="ECO:0000313" key="8">
    <source>
        <dbReference type="Proteomes" id="UP000002061"/>
    </source>
</evidence>
<evidence type="ECO:0000313" key="7">
    <source>
        <dbReference type="EMBL" id="ADG13095.1"/>
    </source>
</evidence>
<evidence type="ECO:0000256" key="3">
    <source>
        <dbReference type="ARBA" id="ARBA00022603"/>
    </source>
</evidence>
<dbReference type="UniPathway" id="UPA00148"/>
<dbReference type="InterPro" id="IPR014777">
    <property type="entry name" value="4pyrrole_Mease_sub1"/>
</dbReference>
<evidence type="ECO:0000259" key="6">
    <source>
        <dbReference type="Pfam" id="PF00590"/>
    </source>
</evidence>
<dbReference type="InterPro" id="IPR051810">
    <property type="entry name" value="Precorrin_MeTrfase"/>
</dbReference>
<name>D5VR92_METIM</name>
<reference evidence="7" key="1">
    <citation type="submission" date="2010-04" db="EMBL/GenBank/DDBJ databases">
        <title>Complete sequence of Methanocaldococcus infernus ME.</title>
        <authorList>
            <consortium name="US DOE Joint Genome Institute"/>
            <person name="Lucas S."/>
            <person name="Copeland A."/>
            <person name="Lapidus A."/>
            <person name="Cheng J.-F."/>
            <person name="Bruce D."/>
            <person name="Goodwin L."/>
            <person name="Pitluck S."/>
            <person name="Munk A.C."/>
            <person name="Detter J.C."/>
            <person name="Han C."/>
            <person name="Tapia R."/>
            <person name="Land M."/>
            <person name="Hauser L."/>
            <person name="Kyrpides N."/>
            <person name="Mikhailova N."/>
            <person name="Sieprawska-Lupa M."/>
            <person name="Whitman W.B."/>
            <person name="Woyke T."/>
        </authorList>
    </citation>
    <scope>NUCLEOTIDE SEQUENCE [LARGE SCALE GENOMIC DNA]</scope>
    <source>
        <strain evidence="7">ME</strain>
    </source>
</reference>
<evidence type="ECO:0000256" key="4">
    <source>
        <dbReference type="ARBA" id="ARBA00022679"/>
    </source>
</evidence>
<dbReference type="Pfam" id="PF00590">
    <property type="entry name" value="TP_methylase"/>
    <property type="match status" value="1"/>
</dbReference>
<dbReference type="GO" id="GO:0009236">
    <property type="term" value="P:cobalamin biosynthetic process"/>
    <property type="evidence" value="ECO:0007669"/>
    <property type="project" value="UniProtKB-UniPathway"/>
</dbReference>
<accession>D5VR92</accession>
<dbReference type="PANTHER" id="PTHR47036">
    <property type="entry name" value="COBALT-FACTOR III C(17)-METHYLTRANSFERASE-RELATED"/>
    <property type="match status" value="1"/>
</dbReference>
<dbReference type="InterPro" id="IPR035996">
    <property type="entry name" value="4pyrrol_Methylase_sf"/>
</dbReference>
<keyword evidence="8" id="KW-1185">Reference proteome</keyword>
<evidence type="ECO:0000256" key="1">
    <source>
        <dbReference type="ARBA" id="ARBA00004953"/>
    </source>
</evidence>
<dbReference type="GO" id="GO:0030789">
    <property type="term" value="F:precorrin-3B C17-methyltransferase activity"/>
    <property type="evidence" value="ECO:0007669"/>
    <property type="project" value="UniProtKB-EC"/>
</dbReference>
<dbReference type="Proteomes" id="UP000002061">
    <property type="component" value="Chromosome"/>
</dbReference>
<dbReference type="AlphaFoldDB" id="D5VR92"/>
<dbReference type="EMBL" id="CP002009">
    <property type="protein sequence ID" value="ADG13095.1"/>
    <property type="molecule type" value="Genomic_DNA"/>
</dbReference>
<protein>
    <submittedName>
        <fullName evidence="7">Precorrin-3B C17-methyltransferase</fullName>
        <ecNumber evidence="7">2.1.1.131</ecNumber>
    </submittedName>
</protein>
<dbReference type="PANTHER" id="PTHR47036:SF1">
    <property type="entry name" value="COBALT-FACTOR III C(17)-METHYLTRANSFERASE-RELATED"/>
    <property type="match status" value="1"/>
</dbReference>
<organism evidence="7 8">
    <name type="scientific">Methanocaldococcus infernus (strain DSM 11812 / JCM 15783 / ME)</name>
    <dbReference type="NCBI Taxonomy" id="573063"/>
    <lineage>
        <taxon>Archaea</taxon>
        <taxon>Methanobacteriati</taxon>
        <taxon>Methanobacteriota</taxon>
        <taxon>Methanomada group</taxon>
        <taxon>Methanococci</taxon>
        <taxon>Methanococcales</taxon>
        <taxon>Methanocaldococcaceae</taxon>
        <taxon>Methanocaldococcus</taxon>
    </lineage>
</organism>
<dbReference type="GO" id="GO:0032259">
    <property type="term" value="P:methylation"/>
    <property type="evidence" value="ECO:0007669"/>
    <property type="project" value="UniProtKB-KW"/>
</dbReference>
<keyword evidence="3 7" id="KW-0489">Methyltransferase</keyword>
<dbReference type="CDD" id="cd11646">
    <property type="entry name" value="Precorrin_3B_C17_MT"/>
    <property type="match status" value="1"/>
</dbReference>
<dbReference type="eggNOG" id="arCOG00647">
    <property type="taxonomic scope" value="Archaea"/>
</dbReference>
<dbReference type="SUPFAM" id="SSF53790">
    <property type="entry name" value="Tetrapyrrole methylase"/>
    <property type="match status" value="1"/>
</dbReference>